<dbReference type="GeneID" id="87615818"/>
<feature type="transmembrane region" description="Helical" evidence="9">
    <location>
        <begin position="176"/>
        <end position="199"/>
    </location>
</feature>
<comment type="cofactor">
    <cofactor evidence="7 8">
        <name>Zn(2+)</name>
        <dbReference type="ChEBI" id="CHEBI:29105"/>
    </cofactor>
    <text evidence="7 8">Binds 1 zinc ion per subunit.</text>
</comment>
<evidence type="ECO:0000256" key="5">
    <source>
        <dbReference type="ARBA" id="ARBA00023049"/>
    </source>
</evidence>
<dbReference type="InterPro" id="IPR001915">
    <property type="entry name" value="Peptidase_M48"/>
</dbReference>
<dbReference type="Pfam" id="PF01435">
    <property type="entry name" value="Peptidase_M48"/>
    <property type="match status" value="1"/>
</dbReference>
<evidence type="ECO:0000256" key="6">
    <source>
        <dbReference type="PIRSR" id="PIRSR627057-1"/>
    </source>
</evidence>
<evidence type="ECO:0000256" key="4">
    <source>
        <dbReference type="ARBA" id="ARBA00022833"/>
    </source>
</evidence>
<dbReference type="FunFam" id="3.30.2010.10:FF:000010">
    <property type="entry name" value="M48 family peptidase"/>
    <property type="match status" value="1"/>
</dbReference>
<keyword evidence="4 7" id="KW-0862">Zinc</keyword>
<keyword evidence="9" id="KW-1133">Transmembrane helix</keyword>
<sequence>MARKLGFYSVLLFIVYGLFFYWYLFYFADSKLPFEFQGTAADPATFLNTRELALSDEYSKLKNFMFFISTPLEWLIYLFILLFGFSKAFRKWGEDSGKYKIIQKAIYLFWLNLMAYIATFPLSYIGHKVSTDYHISTQSFPSWMKDELIDFWVNYVIMFVIFIVLYWLMNKSKKRWWLYAWLLSVPFTLFLTFIQPVIIDPLYNNFTALSDKQLEEKILALAKESNIPAEHVFEVNMSDKTNALNAYVTGIGSNSRIVLWDTTTKELKDNEILFVMAHEMAHYVEKHIYYGIALSLVLSFFGLYFIYKLMNVLVSKWGDALKISRVEDYQSFPLILLLISMLLFAVNPLTNIVSRYEEKRADNYAVQLTSDPEAGITTFQKLAKTGLSEVNPPFLVKVFRYSHPTMLERISVLEEKSILQKNSEN</sequence>
<evidence type="ECO:0000259" key="11">
    <source>
        <dbReference type="Pfam" id="PF16491"/>
    </source>
</evidence>
<evidence type="ECO:0000256" key="2">
    <source>
        <dbReference type="ARBA" id="ARBA00022723"/>
    </source>
</evidence>
<feature type="domain" description="Peptidase M48" evidence="10">
    <location>
        <begin position="210"/>
        <end position="415"/>
    </location>
</feature>
<evidence type="ECO:0000313" key="12">
    <source>
        <dbReference type="EMBL" id="RVT67629.1"/>
    </source>
</evidence>
<dbReference type="PANTHER" id="PTHR10120">
    <property type="entry name" value="CAAX PRENYL PROTEASE 1"/>
    <property type="match status" value="1"/>
</dbReference>
<dbReference type="InterPro" id="IPR032456">
    <property type="entry name" value="Peptidase_M48_N"/>
</dbReference>
<dbReference type="EMBL" id="RZTZ01000001">
    <property type="protein sequence ID" value="RVT67629.1"/>
    <property type="molecule type" value="Genomic_DNA"/>
</dbReference>
<feature type="active site" evidence="6">
    <location>
        <position position="279"/>
    </location>
</feature>
<protein>
    <submittedName>
        <fullName evidence="12">M48 family peptidase</fullName>
    </submittedName>
</protein>
<keyword evidence="9" id="KW-0812">Transmembrane</keyword>
<dbReference type="GO" id="GO:0071586">
    <property type="term" value="P:CAAX-box protein processing"/>
    <property type="evidence" value="ECO:0007669"/>
    <property type="project" value="InterPro"/>
</dbReference>
<organism evidence="12 13">
    <name type="scientific">Niallia taxi</name>
    <dbReference type="NCBI Taxonomy" id="2499688"/>
    <lineage>
        <taxon>Bacteria</taxon>
        <taxon>Bacillati</taxon>
        <taxon>Bacillota</taxon>
        <taxon>Bacilli</taxon>
        <taxon>Bacillales</taxon>
        <taxon>Bacillaceae</taxon>
        <taxon>Niallia</taxon>
    </lineage>
</organism>
<feature type="domain" description="CAAX prenyl protease 1 N-terminal" evidence="11">
    <location>
        <begin position="46"/>
        <end position="204"/>
    </location>
</feature>
<keyword evidence="1 8" id="KW-0645">Protease</keyword>
<feature type="transmembrane region" description="Helical" evidence="9">
    <location>
        <begin position="64"/>
        <end position="85"/>
    </location>
</feature>
<feature type="active site" description="Proton donor" evidence="6">
    <location>
        <position position="362"/>
    </location>
</feature>
<reference evidence="12 13" key="1">
    <citation type="submission" date="2019-01" db="EMBL/GenBank/DDBJ databases">
        <title>Bacillus sp. M5HDSG1-1, whole genome shotgun sequence.</title>
        <authorList>
            <person name="Tuo L."/>
        </authorList>
    </citation>
    <scope>NUCLEOTIDE SEQUENCE [LARGE SCALE GENOMIC DNA]</scope>
    <source>
        <strain evidence="12 13">M5HDSG1-1</strain>
    </source>
</reference>
<evidence type="ECO:0000256" key="3">
    <source>
        <dbReference type="ARBA" id="ARBA00022801"/>
    </source>
</evidence>
<keyword evidence="3 8" id="KW-0378">Hydrolase</keyword>
<dbReference type="RefSeq" id="WP_127736109.1">
    <property type="nucleotide sequence ID" value="NZ_CAJCKN010000002.1"/>
</dbReference>
<feature type="transmembrane region" description="Helical" evidence="9">
    <location>
        <begin position="288"/>
        <end position="310"/>
    </location>
</feature>
<evidence type="ECO:0000313" key="13">
    <source>
        <dbReference type="Proteomes" id="UP000288024"/>
    </source>
</evidence>
<evidence type="ECO:0000256" key="1">
    <source>
        <dbReference type="ARBA" id="ARBA00022670"/>
    </source>
</evidence>
<keyword evidence="2 7" id="KW-0479">Metal-binding</keyword>
<feature type="binding site" evidence="7">
    <location>
        <position position="278"/>
    </location>
    <ligand>
        <name>Zn(2+)</name>
        <dbReference type="ChEBI" id="CHEBI:29105"/>
        <note>catalytic</note>
    </ligand>
</feature>
<name>A0A3S2X6N4_9BACI</name>
<feature type="transmembrane region" description="Helical" evidence="9">
    <location>
        <begin position="331"/>
        <end position="350"/>
    </location>
</feature>
<comment type="similarity">
    <text evidence="8">Belongs to the peptidase M48 family.</text>
</comment>
<dbReference type="CDD" id="cd07343">
    <property type="entry name" value="M48A_Zmpste24p_like"/>
    <property type="match status" value="1"/>
</dbReference>
<dbReference type="AlphaFoldDB" id="A0A3S2X6N4"/>
<keyword evidence="5 8" id="KW-0482">Metalloprotease</keyword>
<evidence type="ECO:0000259" key="10">
    <source>
        <dbReference type="Pfam" id="PF01435"/>
    </source>
</evidence>
<feature type="binding site" evidence="7">
    <location>
        <position position="282"/>
    </location>
    <ligand>
        <name>Zn(2+)</name>
        <dbReference type="ChEBI" id="CHEBI:29105"/>
        <note>catalytic</note>
    </ligand>
</feature>
<keyword evidence="9" id="KW-0472">Membrane</keyword>
<feature type="transmembrane region" description="Helical" evidence="9">
    <location>
        <begin position="106"/>
        <end position="126"/>
    </location>
</feature>
<evidence type="ECO:0000256" key="7">
    <source>
        <dbReference type="PIRSR" id="PIRSR627057-2"/>
    </source>
</evidence>
<dbReference type="Proteomes" id="UP000288024">
    <property type="component" value="Unassembled WGS sequence"/>
</dbReference>
<accession>A0A3S2X6N4</accession>
<keyword evidence="13" id="KW-1185">Reference proteome</keyword>
<feature type="binding site" evidence="7">
    <location>
        <position position="358"/>
    </location>
    <ligand>
        <name>Zn(2+)</name>
        <dbReference type="ChEBI" id="CHEBI:29105"/>
        <note>catalytic</note>
    </ligand>
</feature>
<dbReference type="GO" id="GO:0046872">
    <property type="term" value="F:metal ion binding"/>
    <property type="evidence" value="ECO:0007669"/>
    <property type="project" value="UniProtKB-KW"/>
</dbReference>
<dbReference type="Pfam" id="PF16491">
    <property type="entry name" value="Peptidase_M48_N"/>
    <property type="match status" value="1"/>
</dbReference>
<evidence type="ECO:0000256" key="8">
    <source>
        <dbReference type="RuleBase" id="RU003983"/>
    </source>
</evidence>
<feature type="transmembrane region" description="Helical" evidence="9">
    <location>
        <begin position="151"/>
        <end position="169"/>
    </location>
</feature>
<dbReference type="GO" id="GO:0004222">
    <property type="term" value="F:metalloendopeptidase activity"/>
    <property type="evidence" value="ECO:0007669"/>
    <property type="project" value="InterPro"/>
</dbReference>
<dbReference type="Gene3D" id="3.30.2010.10">
    <property type="entry name" value="Metalloproteases ('zincins'), catalytic domain"/>
    <property type="match status" value="1"/>
</dbReference>
<comment type="caution">
    <text evidence="12">The sequence shown here is derived from an EMBL/GenBank/DDBJ whole genome shotgun (WGS) entry which is preliminary data.</text>
</comment>
<dbReference type="InterPro" id="IPR027057">
    <property type="entry name" value="CAXX_Prtase_1"/>
</dbReference>
<proteinExistence type="inferred from homology"/>
<gene>
    <name evidence="12" type="ORF">EM808_03890</name>
</gene>
<feature type="transmembrane region" description="Helical" evidence="9">
    <location>
        <begin position="7"/>
        <end position="28"/>
    </location>
</feature>
<evidence type="ECO:0000256" key="9">
    <source>
        <dbReference type="SAM" id="Phobius"/>
    </source>
</evidence>